<dbReference type="EMBL" id="AP018907">
    <property type="protein sequence ID" value="BBF94092.1"/>
    <property type="molecule type" value="Genomic_DNA"/>
</dbReference>
<organism evidence="1 2">
    <name type="scientific">Blastochloris tepida</name>
    <dbReference type="NCBI Taxonomy" id="2233851"/>
    <lineage>
        <taxon>Bacteria</taxon>
        <taxon>Pseudomonadati</taxon>
        <taxon>Pseudomonadota</taxon>
        <taxon>Alphaproteobacteria</taxon>
        <taxon>Hyphomicrobiales</taxon>
        <taxon>Blastochloridaceae</taxon>
        <taxon>Blastochloris</taxon>
    </lineage>
</organism>
<dbReference type="Proteomes" id="UP000266934">
    <property type="component" value="Chromosome"/>
</dbReference>
<reference evidence="1 2" key="1">
    <citation type="submission" date="2018-08" db="EMBL/GenBank/DDBJ databases">
        <title>Complete genome sequencing of Blastochloris tepida GI.</title>
        <authorList>
            <person name="Tsukatani Y."/>
            <person name="Mori H."/>
        </authorList>
    </citation>
    <scope>NUCLEOTIDE SEQUENCE [LARGE SCALE GENOMIC DNA]</scope>
    <source>
        <strain evidence="1 2">GI</strain>
    </source>
</reference>
<accession>A0A348G3F9</accession>
<gene>
    <name evidence="1" type="ORF">BLTE_27770</name>
</gene>
<evidence type="ECO:0000313" key="1">
    <source>
        <dbReference type="EMBL" id="BBF94092.1"/>
    </source>
</evidence>
<sequence length="128" mass="12963">MGCAHGSDGAALDGFAALAASLKPLRRHLDIAHHVRGRIRLRLSPAGLGLLGPGLARRLTDHAAATPAIRGVRVNPAALSVVIDYAPGLIAPDLWGRLIAAGDAEFDQLAGIGRPAAGTDSGARNVAG</sequence>
<dbReference type="KEGG" id="blag:BLTE_27770"/>
<keyword evidence="2" id="KW-1185">Reference proteome</keyword>
<evidence type="ECO:0000313" key="2">
    <source>
        <dbReference type="Proteomes" id="UP000266934"/>
    </source>
</evidence>
<name>A0A348G3F9_9HYPH</name>
<dbReference type="OrthoDB" id="9131875at2"/>
<dbReference type="AlphaFoldDB" id="A0A348G3F9"/>
<dbReference type="RefSeq" id="WP_126401237.1">
    <property type="nucleotide sequence ID" value="NZ_AP018907.1"/>
</dbReference>
<proteinExistence type="predicted"/>
<evidence type="ECO:0008006" key="3">
    <source>
        <dbReference type="Google" id="ProtNLM"/>
    </source>
</evidence>
<protein>
    <recommendedName>
        <fullName evidence="3">HMA domain-containing protein</fullName>
    </recommendedName>
</protein>